<proteinExistence type="predicted"/>
<dbReference type="EMBL" id="CATNWA010015279">
    <property type="protein sequence ID" value="CAI9581538.1"/>
    <property type="molecule type" value="Genomic_DNA"/>
</dbReference>
<evidence type="ECO:0000313" key="1">
    <source>
        <dbReference type="EMBL" id="CAI9581538.1"/>
    </source>
</evidence>
<accession>A0ABN9EDP0</accession>
<reference evidence="1" key="1">
    <citation type="submission" date="2023-05" db="EMBL/GenBank/DDBJ databases">
        <authorList>
            <person name="Stuckert A."/>
        </authorList>
    </citation>
    <scope>NUCLEOTIDE SEQUENCE</scope>
</reference>
<evidence type="ECO:0000313" key="2">
    <source>
        <dbReference type="Proteomes" id="UP001162483"/>
    </source>
</evidence>
<sequence length="45" mass="5278">MLHIRGALLQKLQGYSQVLRSDRYVSARGRLTIWKLRHCLRAQGQ</sequence>
<comment type="caution">
    <text evidence="1">The sequence shown here is derived from an EMBL/GenBank/DDBJ whole genome shotgun (WGS) entry which is preliminary data.</text>
</comment>
<protein>
    <submittedName>
        <fullName evidence="1">Uncharacterized protein</fullName>
    </submittedName>
</protein>
<name>A0ABN9EDP0_9NEOB</name>
<dbReference type="Proteomes" id="UP001162483">
    <property type="component" value="Unassembled WGS sequence"/>
</dbReference>
<organism evidence="1 2">
    <name type="scientific">Staurois parvus</name>
    <dbReference type="NCBI Taxonomy" id="386267"/>
    <lineage>
        <taxon>Eukaryota</taxon>
        <taxon>Metazoa</taxon>
        <taxon>Chordata</taxon>
        <taxon>Craniata</taxon>
        <taxon>Vertebrata</taxon>
        <taxon>Euteleostomi</taxon>
        <taxon>Amphibia</taxon>
        <taxon>Batrachia</taxon>
        <taxon>Anura</taxon>
        <taxon>Neobatrachia</taxon>
        <taxon>Ranoidea</taxon>
        <taxon>Ranidae</taxon>
        <taxon>Staurois</taxon>
    </lineage>
</organism>
<keyword evidence="2" id="KW-1185">Reference proteome</keyword>
<gene>
    <name evidence="1" type="ORF">SPARVUS_LOCUS9494791</name>
</gene>